<keyword evidence="6 7" id="KW-0804">Transcription</keyword>
<dbReference type="Gene3D" id="3.40.1550.20">
    <property type="entry name" value="Transcriptional regulator MraZ domain"/>
    <property type="match status" value="1"/>
</dbReference>
<feature type="domain" description="SpoVT-AbrB" evidence="8">
    <location>
        <begin position="5"/>
        <end position="52"/>
    </location>
</feature>
<dbReference type="InterPro" id="IPR007159">
    <property type="entry name" value="SpoVT-AbrB_dom"/>
</dbReference>
<proteinExistence type="inferred from homology"/>
<feature type="domain" description="SpoVT-AbrB" evidence="8">
    <location>
        <begin position="81"/>
        <end position="124"/>
    </location>
</feature>
<accession>A0A1B1YU38</accession>
<dbReference type="PANTHER" id="PTHR34701">
    <property type="entry name" value="TRANSCRIPTIONAL REGULATOR MRAZ"/>
    <property type="match status" value="1"/>
</dbReference>
<dbReference type="Pfam" id="PF02381">
    <property type="entry name" value="MraZ"/>
    <property type="match status" value="2"/>
</dbReference>
<name>A0A1B1YU38_9GAMM</name>
<dbReference type="GO" id="GO:0009295">
    <property type="term" value="C:nucleoid"/>
    <property type="evidence" value="ECO:0007669"/>
    <property type="project" value="UniProtKB-SubCell"/>
</dbReference>
<dbReference type="SUPFAM" id="SSF89447">
    <property type="entry name" value="AbrB/MazE/MraZ-like"/>
    <property type="match status" value="1"/>
</dbReference>
<evidence type="ECO:0000256" key="6">
    <source>
        <dbReference type="ARBA" id="ARBA00023163"/>
    </source>
</evidence>
<keyword evidence="3" id="KW-0677">Repeat</keyword>
<dbReference type="PROSITE" id="PS51740">
    <property type="entry name" value="SPOVT_ABRB"/>
    <property type="match status" value="2"/>
</dbReference>
<dbReference type="Proteomes" id="UP000092952">
    <property type="component" value="Chromosome"/>
</dbReference>
<dbReference type="InterPro" id="IPR035642">
    <property type="entry name" value="MraZ_N"/>
</dbReference>
<evidence type="ECO:0000313" key="9">
    <source>
        <dbReference type="EMBL" id="ANX04236.1"/>
    </source>
</evidence>
<dbReference type="GO" id="GO:0005737">
    <property type="term" value="C:cytoplasm"/>
    <property type="evidence" value="ECO:0007669"/>
    <property type="project" value="UniProtKB-UniRule"/>
</dbReference>
<evidence type="ECO:0000256" key="1">
    <source>
        <dbReference type="ARBA" id="ARBA00013860"/>
    </source>
</evidence>
<dbReference type="NCBIfam" id="TIGR00242">
    <property type="entry name" value="division/cell wall cluster transcriptional repressor MraZ"/>
    <property type="match status" value="1"/>
</dbReference>
<sequence length="152" mass="17261">MFRGITALNLDAKGRMAIPSRYRERLQTDAQGQLILTLDHRGQCLLLYPLPVWEAIERELIGAPNLLEVVDQLKHTLIGHATECEPDGQGRILLPTMLRELVGIDRQVTLVGLGNKFELWDEQAWDQRRKGWLRAAQDGAVNLPEQLSRLAF</sequence>
<dbReference type="GO" id="GO:2000143">
    <property type="term" value="P:negative regulation of DNA-templated transcription initiation"/>
    <property type="evidence" value="ECO:0007669"/>
    <property type="project" value="TreeGrafter"/>
</dbReference>
<dbReference type="AlphaFoldDB" id="A0A1B1YU38"/>
<dbReference type="InterPro" id="IPR020603">
    <property type="entry name" value="MraZ_dom"/>
</dbReference>
<dbReference type="InterPro" id="IPR037914">
    <property type="entry name" value="SpoVT-AbrB_sf"/>
</dbReference>
<dbReference type="EMBL" id="CP014671">
    <property type="protein sequence ID" value="ANX04236.1"/>
    <property type="molecule type" value="Genomic_DNA"/>
</dbReference>
<evidence type="ECO:0000259" key="8">
    <source>
        <dbReference type="PROSITE" id="PS51740"/>
    </source>
</evidence>
<dbReference type="PANTHER" id="PTHR34701:SF1">
    <property type="entry name" value="TRANSCRIPTIONAL REGULATOR MRAZ"/>
    <property type="match status" value="1"/>
</dbReference>
<dbReference type="GO" id="GO:0003700">
    <property type="term" value="F:DNA-binding transcription factor activity"/>
    <property type="evidence" value="ECO:0007669"/>
    <property type="project" value="UniProtKB-UniRule"/>
</dbReference>
<dbReference type="InParanoid" id="A0A1B1YU38"/>
<keyword evidence="5 7" id="KW-0238">DNA-binding</keyword>
<dbReference type="OrthoDB" id="9807753at2"/>
<dbReference type="CDD" id="cd16320">
    <property type="entry name" value="MraZ_N"/>
    <property type="match status" value="1"/>
</dbReference>
<evidence type="ECO:0000256" key="3">
    <source>
        <dbReference type="ARBA" id="ARBA00022737"/>
    </source>
</evidence>
<evidence type="ECO:0000256" key="2">
    <source>
        <dbReference type="ARBA" id="ARBA00022490"/>
    </source>
</evidence>
<dbReference type="InterPro" id="IPR003444">
    <property type="entry name" value="MraZ"/>
</dbReference>
<evidence type="ECO:0000313" key="10">
    <source>
        <dbReference type="Proteomes" id="UP000092952"/>
    </source>
</evidence>
<dbReference type="KEGG" id="gbi:PG2T_08645"/>
<evidence type="ECO:0000256" key="4">
    <source>
        <dbReference type="ARBA" id="ARBA00023015"/>
    </source>
</evidence>
<dbReference type="RefSeq" id="WP_068804240.1">
    <property type="nucleotide sequence ID" value="NZ_CP014671.1"/>
</dbReference>
<evidence type="ECO:0000256" key="5">
    <source>
        <dbReference type="ARBA" id="ARBA00023125"/>
    </source>
</evidence>
<dbReference type="GO" id="GO:0000976">
    <property type="term" value="F:transcription cis-regulatory region binding"/>
    <property type="evidence" value="ECO:0007669"/>
    <property type="project" value="TreeGrafter"/>
</dbReference>
<comment type="similarity">
    <text evidence="7">Belongs to the MraZ family.</text>
</comment>
<keyword evidence="4 7" id="KW-0805">Transcription regulation</keyword>
<keyword evidence="10" id="KW-1185">Reference proteome</keyword>
<dbReference type="HAMAP" id="MF_01008">
    <property type="entry name" value="MraZ"/>
    <property type="match status" value="1"/>
</dbReference>
<gene>
    <name evidence="7" type="primary">mraZ</name>
    <name evidence="9" type="ORF">PG2T_08645</name>
</gene>
<organism evidence="9 10">
    <name type="scientific">Immundisolibacter cernigliae</name>
    <dbReference type="NCBI Taxonomy" id="1810504"/>
    <lineage>
        <taxon>Bacteria</taxon>
        <taxon>Pseudomonadati</taxon>
        <taxon>Pseudomonadota</taxon>
        <taxon>Gammaproteobacteria</taxon>
        <taxon>Immundisolibacterales</taxon>
        <taxon>Immundisolibacteraceae</taxon>
        <taxon>Immundisolibacter</taxon>
    </lineage>
</organism>
<reference evidence="10" key="1">
    <citation type="submission" date="2016-03" db="EMBL/GenBank/DDBJ databases">
        <title>Complete genome sequence of Solimmundus cernigliae, representing a novel lineage of polycyclic aromatic hydrocarbon degraders within the Gammaproteobacteria.</title>
        <authorList>
            <person name="Singleton D.R."/>
            <person name="Dickey A.N."/>
            <person name="Scholl E.H."/>
            <person name="Wright F.A."/>
            <person name="Aitken M.D."/>
        </authorList>
    </citation>
    <scope>NUCLEOTIDE SEQUENCE [LARGE SCALE GENOMIC DNA]</scope>
    <source>
        <strain evidence="10">TR3.2</strain>
    </source>
</reference>
<dbReference type="FunCoup" id="A0A1B1YU38">
    <property type="interactions" value="215"/>
</dbReference>
<protein>
    <recommendedName>
        <fullName evidence="1 7">Transcriptional regulator MraZ</fullName>
    </recommendedName>
</protein>
<comment type="subunit">
    <text evidence="7">Forms oligomers.</text>
</comment>
<dbReference type="CDD" id="cd16321">
    <property type="entry name" value="MraZ_C"/>
    <property type="match status" value="1"/>
</dbReference>
<keyword evidence="2 7" id="KW-0963">Cytoplasm</keyword>
<dbReference type="InterPro" id="IPR038619">
    <property type="entry name" value="MraZ_sf"/>
</dbReference>
<dbReference type="STRING" id="1810504.PG2T_08645"/>
<evidence type="ECO:0000256" key="7">
    <source>
        <dbReference type="HAMAP-Rule" id="MF_01008"/>
    </source>
</evidence>
<dbReference type="InterPro" id="IPR035644">
    <property type="entry name" value="MraZ_C"/>
</dbReference>
<comment type="subcellular location">
    <subcellularLocation>
        <location evidence="7">Cytoplasm</location>
        <location evidence="7">Nucleoid</location>
    </subcellularLocation>
</comment>